<dbReference type="InterPro" id="IPR011067">
    <property type="entry name" value="Plasmid_toxin/cell-grow_inhib"/>
</dbReference>
<keyword evidence="1" id="KW-0548">Nucleotidyltransferase</keyword>
<name>A0A1W1BR12_9ZZZZ</name>
<keyword evidence="1" id="KW-0808">Transferase</keyword>
<dbReference type="AlphaFoldDB" id="A0A1W1BR12"/>
<dbReference type="InterPro" id="IPR003477">
    <property type="entry name" value="PemK-like"/>
</dbReference>
<dbReference type="Pfam" id="PF02452">
    <property type="entry name" value="PemK_toxin"/>
    <property type="match status" value="1"/>
</dbReference>
<gene>
    <name evidence="1" type="ORF">MNB_SM-7-875</name>
</gene>
<dbReference type="PANTHER" id="PTHR21485">
    <property type="entry name" value="HAD SUPERFAMILY MEMBERS CMAS AND KDSC"/>
    <property type="match status" value="1"/>
</dbReference>
<reference evidence="1" key="1">
    <citation type="submission" date="2016-10" db="EMBL/GenBank/DDBJ databases">
        <authorList>
            <person name="de Groot N.N."/>
        </authorList>
    </citation>
    <scope>NUCLEOTIDE SEQUENCE</scope>
</reference>
<dbReference type="GO" id="GO:0008781">
    <property type="term" value="F:N-acylneuraminate cytidylyltransferase activity"/>
    <property type="evidence" value="ECO:0007669"/>
    <property type="project" value="UniProtKB-EC"/>
</dbReference>
<dbReference type="SUPFAM" id="SSF53448">
    <property type="entry name" value="Nucleotide-diphospho-sugar transferases"/>
    <property type="match status" value="1"/>
</dbReference>
<evidence type="ECO:0000313" key="1">
    <source>
        <dbReference type="EMBL" id="SFV55921.1"/>
    </source>
</evidence>
<dbReference type="InterPro" id="IPR003329">
    <property type="entry name" value="Cytidylyl_trans"/>
</dbReference>
<protein>
    <submittedName>
        <fullName evidence="1">N-Acetylneuraminate cytidylyltransferase</fullName>
        <ecNumber evidence="1">2.7.7.43</ecNumber>
    </submittedName>
</protein>
<dbReference type="PANTHER" id="PTHR21485:SF6">
    <property type="entry name" value="N-ACYLNEURAMINATE CYTIDYLYLTRANSFERASE-RELATED"/>
    <property type="match status" value="1"/>
</dbReference>
<dbReference type="Pfam" id="PF02348">
    <property type="entry name" value="CTP_transf_3"/>
    <property type="match status" value="1"/>
</dbReference>
<dbReference type="EC" id="2.7.7.43" evidence="1"/>
<dbReference type="EMBL" id="FPHB01000037">
    <property type="protein sequence ID" value="SFV55921.1"/>
    <property type="molecule type" value="Genomic_DNA"/>
</dbReference>
<dbReference type="InterPro" id="IPR020039">
    <property type="entry name" value="PseF"/>
</dbReference>
<dbReference type="SUPFAM" id="SSF50118">
    <property type="entry name" value="Cell growth inhibitor/plasmid maintenance toxic component"/>
    <property type="match status" value="1"/>
</dbReference>
<dbReference type="Gene3D" id="2.30.30.110">
    <property type="match status" value="1"/>
</dbReference>
<dbReference type="InterPro" id="IPR029044">
    <property type="entry name" value="Nucleotide-diphossugar_trans"/>
</dbReference>
<dbReference type="CDD" id="cd02513">
    <property type="entry name" value="CMP-NeuAc_Synthase"/>
    <property type="match status" value="1"/>
</dbReference>
<proteinExistence type="predicted"/>
<dbReference type="Gene3D" id="3.90.550.10">
    <property type="entry name" value="Spore Coat Polysaccharide Biosynthesis Protein SpsA, Chain A"/>
    <property type="match status" value="1"/>
</dbReference>
<sequence length="369" mass="43073">MSCRSICIIPARGGSKRIPRKNIKDFLGKPLIAYSIETALQSNLFEKVIVSTDDEEIAKVAREYGAEVPFMRPKELADDYTGSDEVIKHALDFLQNSGEEYDFACTIYATAPLLQVEYLKEGLQKLQENPDAHMAFSVTSMPFPIQRTFKITKENRCEMFFPENYKTRSQDLEEAYQDAGQFYWENLKNEPTDIAFGKSSIPIVLPRHLVQDIDTPEDWERAEYMYQILHQDKFDRWNRVKKELDKNKKTIHIRPTEIYFLSIGQNIGYEVYGKDELFLRPVLVYKKLSTSTFIGIPLTTKEKRGSYFFEFSYKPNKTSYASLNQIRVFDTKRIAYKSGKMQKNDFERLKMEMKEFIDITPRSKKSGRG</sequence>
<organism evidence="1">
    <name type="scientific">hydrothermal vent metagenome</name>
    <dbReference type="NCBI Taxonomy" id="652676"/>
    <lineage>
        <taxon>unclassified sequences</taxon>
        <taxon>metagenomes</taxon>
        <taxon>ecological metagenomes</taxon>
    </lineage>
</organism>
<dbReference type="NCBIfam" id="TIGR03584">
    <property type="entry name" value="PseF"/>
    <property type="match status" value="1"/>
</dbReference>
<dbReference type="GO" id="GO:0003677">
    <property type="term" value="F:DNA binding"/>
    <property type="evidence" value="ECO:0007669"/>
    <property type="project" value="InterPro"/>
</dbReference>
<dbReference type="InterPro" id="IPR050793">
    <property type="entry name" value="CMP-NeuNAc_synthase"/>
</dbReference>
<accession>A0A1W1BR12</accession>